<proteinExistence type="predicted"/>
<evidence type="ECO:0000256" key="1">
    <source>
        <dbReference type="SAM" id="MobiDB-lite"/>
    </source>
</evidence>
<gene>
    <name evidence="4" type="ORF">GA0074695_5732</name>
</gene>
<dbReference type="EMBL" id="LT607411">
    <property type="protein sequence ID" value="SCF33402.1"/>
    <property type="molecule type" value="Genomic_DNA"/>
</dbReference>
<keyword evidence="5" id="KW-1185">Reference proteome</keyword>
<evidence type="ECO:0000313" key="5">
    <source>
        <dbReference type="Proteomes" id="UP000198242"/>
    </source>
</evidence>
<keyword evidence="2" id="KW-0812">Transmembrane</keyword>
<dbReference type="RefSeq" id="WP_231934801.1">
    <property type="nucleotide sequence ID" value="NZ_LT607411.1"/>
</dbReference>
<accession>A0A1C4ZKF6</accession>
<dbReference type="AlphaFoldDB" id="A0A1C4ZKF6"/>
<feature type="signal peptide" evidence="3">
    <location>
        <begin position="1"/>
        <end position="29"/>
    </location>
</feature>
<feature type="region of interest" description="Disordered" evidence="1">
    <location>
        <begin position="349"/>
        <end position="376"/>
    </location>
</feature>
<evidence type="ECO:0000256" key="3">
    <source>
        <dbReference type="SAM" id="SignalP"/>
    </source>
</evidence>
<feature type="transmembrane region" description="Helical" evidence="2">
    <location>
        <begin position="289"/>
        <end position="310"/>
    </location>
</feature>
<feature type="chain" id="PRO_5008710272" evidence="3">
    <location>
        <begin position="30"/>
        <end position="376"/>
    </location>
</feature>
<feature type="transmembrane region" description="Helical" evidence="2">
    <location>
        <begin position="322"/>
        <end position="344"/>
    </location>
</feature>
<feature type="transmembrane region" description="Helical" evidence="2">
    <location>
        <begin position="192"/>
        <end position="213"/>
    </location>
</feature>
<dbReference type="Proteomes" id="UP000198242">
    <property type="component" value="Chromosome I"/>
</dbReference>
<organism evidence="4 5">
    <name type="scientific">Micromonospora viridifaciens</name>
    <dbReference type="NCBI Taxonomy" id="1881"/>
    <lineage>
        <taxon>Bacteria</taxon>
        <taxon>Bacillati</taxon>
        <taxon>Actinomycetota</taxon>
        <taxon>Actinomycetes</taxon>
        <taxon>Micromonosporales</taxon>
        <taxon>Micromonosporaceae</taxon>
        <taxon>Micromonospora</taxon>
    </lineage>
</organism>
<evidence type="ECO:0000256" key="2">
    <source>
        <dbReference type="SAM" id="Phobius"/>
    </source>
</evidence>
<keyword evidence="2" id="KW-0472">Membrane</keyword>
<protein>
    <submittedName>
        <fullName evidence="4">Uncharacterized protein</fullName>
    </submittedName>
</protein>
<feature type="transmembrane region" description="Helical" evidence="2">
    <location>
        <begin position="225"/>
        <end position="245"/>
    </location>
</feature>
<evidence type="ECO:0000313" key="4">
    <source>
        <dbReference type="EMBL" id="SCF33402.1"/>
    </source>
</evidence>
<keyword evidence="2" id="KW-1133">Transmembrane helix</keyword>
<name>A0A1C4ZKF6_MICVI</name>
<feature type="transmembrane region" description="Helical" evidence="2">
    <location>
        <begin position="265"/>
        <end position="282"/>
    </location>
</feature>
<keyword evidence="3" id="KW-0732">Signal</keyword>
<reference evidence="5" key="1">
    <citation type="submission" date="2016-06" db="EMBL/GenBank/DDBJ databases">
        <authorList>
            <person name="Varghese N."/>
            <person name="Submissions Spin"/>
        </authorList>
    </citation>
    <scope>NUCLEOTIDE SEQUENCE [LARGE SCALE GENOMIC DNA]</scope>
    <source>
        <strain evidence="5">DSM 43909</strain>
    </source>
</reference>
<sequence>MIPAPVRRAGLVVTAALAALLTLATPAAAHGADAPDGTDYRAEVSTIAPGRPGLAARMIEAGARLELTNRTGRDVEVMGYSGEPYLRIGPGGVYENSRSPATYLNRTIAGDTQLPPEADPAAPPVWRRVSDGPSARWHDQRTLWLEPGPPPQVGADPTRQQRVRDWVVPLRAGDQTIEVRGTLDWLPPPDPYPWWVAATLGFLLIGGAGLVPAGTVPGVRALRAAGALLALGGVTTVALTVGRVLDAGAEGVGGVLLGLVGGQAWTLLTGLGAIAAGGYALARREAADFALALAGACLALFAGVTNLAVLSRSVAPVAGPATLARIAVTLALATGTGAVAAGVLRLHTAARTTRPTRPTRQTRPTHPAHPHPTLTP</sequence>